<dbReference type="SUPFAM" id="SSF46689">
    <property type="entry name" value="Homeodomain-like"/>
    <property type="match status" value="1"/>
</dbReference>
<dbReference type="PANTHER" id="PTHR34849">
    <property type="entry name" value="SSL5025 PROTEIN"/>
    <property type="match status" value="1"/>
</dbReference>
<reference evidence="1" key="1">
    <citation type="submission" date="2022-06" db="EMBL/GenBank/DDBJ databases">
        <title>New cyanobacteria of genus Symplocastrum in benthos of Lake Baikal.</title>
        <authorList>
            <person name="Sorokovikova E."/>
            <person name="Tikhonova I."/>
            <person name="Krasnopeev A."/>
            <person name="Evseev P."/>
            <person name="Gladkikh A."/>
            <person name="Belykh O."/>
        </authorList>
    </citation>
    <scope>NUCLEOTIDE SEQUENCE</scope>
    <source>
        <strain evidence="1">BBK-W-15</strain>
    </source>
</reference>
<sequence>MNWKAYIHSNPKILLGKPVIKGTRISVEFILGLFSEGWTEQQIIENYPTLNHESIQAVFAFAAECLKEDVFYTPLLFAEAS</sequence>
<evidence type="ECO:0000313" key="1">
    <source>
        <dbReference type="EMBL" id="MCP2727236.1"/>
    </source>
</evidence>
<comment type="caution">
    <text evidence="1">The sequence shown here is derived from an EMBL/GenBank/DDBJ whole genome shotgun (WGS) entry which is preliminary data.</text>
</comment>
<proteinExistence type="predicted"/>
<organism evidence="1 2">
    <name type="scientific">Limnofasciculus baicalensis BBK-W-15</name>
    <dbReference type="NCBI Taxonomy" id="2699891"/>
    <lineage>
        <taxon>Bacteria</taxon>
        <taxon>Bacillati</taxon>
        <taxon>Cyanobacteriota</taxon>
        <taxon>Cyanophyceae</taxon>
        <taxon>Coleofasciculales</taxon>
        <taxon>Coleofasciculaceae</taxon>
        <taxon>Limnofasciculus</taxon>
        <taxon>Limnofasciculus baicalensis</taxon>
    </lineage>
</organism>
<dbReference type="InterPro" id="IPR009057">
    <property type="entry name" value="Homeodomain-like_sf"/>
</dbReference>
<name>A0AAE3GNS8_9CYAN</name>
<dbReference type="PANTHER" id="PTHR34849:SF3">
    <property type="entry name" value="SSR2962 PROTEIN"/>
    <property type="match status" value="1"/>
</dbReference>
<dbReference type="EMBL" id="JAMZMM010000009">
    <property type="protein sequence ID" value="MCP2727236.1"/>
    <property type="molecule type" value="Genomic_DNA"/>
</dbReference>
<dbReference type="Proteomes" id="UP001204953">
    <property type="component" value="Unassembled WGS sequence"/>
</dbReference>
<dbReference type="AlphaFoldDB" id="A0AAE3GNS8"/>
<dbReference type="Gene3D" id="1.10.10.10">
    <property type="entry name" value="Winged helix-like DNA-binding domain superfamily/Winged helix DNA-binding domain"/>
    <property type="match status" value="1"/>
</dbReference>
<evidence type="ECO:0000313" key="2">
    <source>
        <dbReference type="Proteomes" id="UP001204953"/>
    </source>
</evidence>
<accession>A0AAE3GNS8</accession>
<dbReference type="Pfam" id="PF04255">
    <property type="entry name" value="DUF433"/>
    <property type="match status" value="1"/>
</dbReference>
<protein>
    <submittedName>
        <fullName evidence="1">DUF433 domain-containing protein</fullName>
    </submittedName>
</protein>
<dbReference type="RefSeq" id="WP_254010051.1">
    <property type="nucleotide sequence ID" value="NZ_JAMZMM010000009.1"/>
</dbReference>
<gene>
    <name evidence="1" type="ORF">NJ959_01955</name>
</gene>
<dbReference type="InterPro" id="IPR007367">
    <property type="entry name" value="DUF433"/>
</dbReference>
<keyword evidence="2" id="KW-1185">Reference proteome</keyword>
<dbReference type="InterPro" id="IPR036388">
    <property type="entry name" value="WH-like_DNA-bd_sf"/>
</dbReference>